<reference evidence="2 3" key="1">
    <citation type="submission" date="2024-09" db="EMBL/GenBank/DDBJ databases">
        <title>Genome sequencing and assembly of Phytophthora oleae, isolate VK10A, causative agent of rot of olive drupes.</title>
        <authorList>
            <person name="Conti Taguali S."/>
            <person name="Riolo M."/>
            <person name="La Spada F."/>
            <person name="Cacciola S.O."/>
            <person name="Dionisio G."/>
        </authorList>
    </citation>
    <scope>NUCLEOTIDE SEQUENCE [LARGE SCALE GENOMIC DNA]</scope>
    <source>
        <strain evidence="2 3">VK10A</strain>
    </source>
</reference>
<evidence type="ECO:0000313" key="2">
    <source>
        <dbReference type="EMBL" id="KAL3673424.1"/>
    </source>
</evidence>
<accession>A0ABD3G4L9</accession>
<evidence type="ECO:0008006" key="4">
    <source>
        <dbReference type="Google" id="ProtNLM"/>
    </source>
</evidence>
<protein>
    <recommendedName>
        <fullName evidence="4">Elicitin-like protein</fullName>
    </recommendedName>
</protein>
<gene>
    <name evidence="2" type="ORF">V7S43_001136</name>
</gene>
<comment type="caution">
    <text evidence="2">The sequence shown here is derived from an EMBL/GenBank/DDBJ whole genome shotgun (WGS) entry which is preliminary data.</text>
</comment>
<feature type="chain" id="PRO_5044896838" description="Elicitin-like protein" evidence="1">
    <location>
        <begin position="22"/>
        <end position="114"/>
    </location>
</feature>
<keyword evidence="1" id="KW-0732">Signal</keyword>
<name>A0ABD3G4L9_9STRA</name>
<dbReference type="AlphaFoldDB" id="A0ABD3G4L9"/>
<evidence type="ECO:0000256" key="1">
    <source>
        <dbReference type="SAM" id="SignalP"/>
    </source>
</evidence>
<keyword evidence="3" id="KW-1185">Reference proteome</keyword>
<proteinExistence type="predicted"/>
<sequence length="114" mass="12427">MQVHMLKALVAIAAALCGVKACDGFFQLRFSLKTNERGLADSLRECVAPLLFAPVQWLPGDQAREFCTQEACKRAVQELKKIPSCTWKSEIPSGSDANTLAIAQQVMRDCGDVA</sequence>
<dbReference type="EMBL" id="JBIMZQ010000002">
    <property type="protein sequence ID" value="KAL3673424.1"/>
    <property type="molecule type" value="Genomic_DNA"/>
</dbReference>
<evidence type="ECO:0000313" key="3">
    <source>
        <dbReference type="Proteomes" id="UP001632037"/>
    </source>
</evidence>
<organism evidence="2 3">
    <name type="scientific">Phytophthora oleae</name>
    <dbReference type="NCBI Taxonomy" id="2107226"/>
    <lineage>
        <taxon>Eukaryota</taxon>
        <taxon>Sar</taxon>
        <taxon>Stramenopiles</taxon>
        <taxon>Oomycota</taxon>
        <taxon>Peronosporomycetes</taxon>
        <taxon>Peronosporales</taxon>
        <taxon>Peronosporaceae</taxon>
        <taxon>Phytophthora</taxon>
    </lineage>
</organism>
<dbReference type="Proteomes" id="UP001632037">
    <property type="component" value="Unassembled WGS sequence"/>
</dbReference>
<feature type="signal peptide" evidence="1">
    <location>
        <begin position="1"/>
        <end position="21"/>
    </location>
</feature>